<dbReference type="Gene3D" id="3.40.50.2300">
    <property type="match status" value="1"/>
</dbReference>
<dbReference type="InterPro" id="IPR011006">
    <property type="entry name" value="CheY-like_superfamily"/>
</dbReference>
<dbReference type="Gene3D" id="1.10.287.130">
    <property type="match status" value="1"/>
</dbReference>
<comment type="caution">
    <text evidence="10">The sequence shown here is derived from an EMBL/GenBank/DDBJ whole genome shotgun (WGS) entry which is preliminary data.</text>
</comment>
<feature type="domain" description="Histidine kinase" evidence="8">
    <location>
        <begin position="570"/>
        <end position="845"/>
    </location>
</feature>
<feature type="compositionally biased region" description="Polar residues" evidence="6">
    <location>
        <begin position="1065"/>
        <end position="1083"/>
    </location>
</feature>
<dbReference type="SMART" id="SM00387">
    <property type="entry name" value="HATPase_c"/>
    <property type="match status" value="1"/>
</dbReference>
<feature type="region of interest" description="Disordered" evidence="6">
    <location>
        <begin position="1065"/>
        <end position="1099"/>
    </location>
</feature>
<dbReference type="AlphaFoldDB" id="J4U576"/>
<dbReference type="Pfam" id="PF00072">
    <property type="entry name" value="Response_reg"/>
    <property type="match status" value="1"/>
</dbReference>
<feature type="region of interest" description="Disordered" evidence="6">
    <location>
        <begin position="870"/>
        <end position="962"/>
    </location>
</feature>
<feature type="compositionally biased region" description="Polar residues" evidence="6">
    <location>
        <begin position="910"/>
        <end position="922"/>
    </location>
</feature>
<reference evidence="10 11" key="1">
    <citation type="journal article" date="2012" name="Eukaryot. Cell">
        <title>Draft genome sequence of CBS 2479, the standard type strain of Trichosporon asahii.</title>
        <authorList>
            <person name="Yang R.Y."/>
            <person name="Li H.T."/>
            <person name="Zhu H."/>
            <person name="Zhou G.P."/>
            <person name="Wang M."/>
            <person name="Wang L."/>
        </authorList>
    </citation>
    <scope>NUCLEOTIDE SEQUENCE [LARGE SCALE GENOMIC DNA]</scope>
    <source>
        <strain evidence="11">ATCC 90039 / CBS 2479 / JCM 2466 / KCTC 7840 / NCYC 2677 / UAMH 7654</strain>
    </source>
</reference>
<feature type="compositionally biased region" description="Basic and acidic residues" evidence="6">
    <location>
        <begin position="57"/>
        <end position="78"/>
    </location>
</feature>
<protein>
    <recommendedName>
        <fullName evidence="2">histidine kinase</fullName>
        <ecNumber evidence="2">2.7.13.3</ecNumber>
    </recommendedName>
</protein>
<evidence type="ECO:0000256" key="4">
    <source>
        <dbReference type="ARBA" id="ARBA00022777"/>
    </source>
</evidence>
<dbReference type="VEuPathDB" id="FungiDB:A1Q1_06562"/>
<feature type="compositionally biased region" description="Polar residues" evidence="6">
    <location>
        <begin position="32"/>
        <end position="44"/>
    </location>
</feature>
<feature type="region of interest" description="Disordered" evidence="6">
    <location>
        <begin position="737"/>
        <end position="762"/>
    </location>
</feature>
<dbReference type="GO" id="GO:0009927">
    <property type="term" value="F:histidine phosphotransfer kinase activity"/>
    <property type="evidence" value="ECO:0007669"/>
    <property type="project" value="TreeGrafter"/>
</dbReference>
<keyword evidence="7" id="KW-0812">Transmembrane</keyword>
<dbReference type="SUPFAM" id="SSF52172">
    <property type="entry name" value="CheY-like"/>
    <property type="match status" value="1"/>
</dbReference>
<evidence type="ECO:0000256" key="1">
    <source>
        <dbReference type="ARBA" id="ARBA00000085"/>
    </source>
</evidence>
<evidence type="ECO:0000256" key="3">
    <source>
        <dbReference type="ARBA" id="ARBA00022679"/>
    </source>
</evidence>
<comment type="catalytic activity">
    <reaction evidence="1">
        <text>ATP + protein L-histidine = ADP + protein N-phospho-L-histidine.</text>
        <dbReference type="EC" id="2.7.13.3"/>
    </reaction>
</comment>
<evidence type="ECO:0000259" key="9">
    <source>
        <dbReference type="PROSITE" id="PS50110"/>
    </source>
</evidence>
<dbReference type="SUPFAM" id="SSF55874">
    <property type="entry name" value="ATPase domain of HSP90 chaperone/DNA topoisomerase II/histidine kinase"/>
    <property type="match status" value="1"/>
</dbReference>
<feature type="transmembrane region" description="Helical" evidence="7">
    <location>
        <begin position="481"/>
        <end position="501"/>
    </location>
</feature>
<feature type="region of interest" description="Disordered" evidence="6">
    <location>
        <begin position="126"/>
        <end position="357"/>
    </location>
</feature>
<evidence type="ECO:0000256" key="7">
    <source>
        <dbReference type="SAM" id="Phobius"/>
    </source>
</evidence>
<evidence type="ECO:0000256" key="6">
    <source>
        <dbReference type="SAM" id="MobiDB-lite"/>
    </source>
</evidence>
<evidence type="ECO:0000313" key="11">
    <source>
        <dbReference type="Proteomes" id="UP000002748"/>
    </source>
</evidence>
<evidence type="ECO:0000256" key="2">
    <source>
        <dbReference type="ARBA" id="ARBA00012438"/>
    </source>
</evidence>
<dbReference type="InterPro" id="IPR001789">
    <property type="entry name" value="Sig_transdc_resp-reg_receiver"/>
</dbReference>
<dbReference type="InterPro" id="IPR004358">
    <property type="entry name" value="Sig_transdc_His_kin-like_C"/>
</dbReference>
<dbReference type="PANTHER" id="PTHR43047">
    <property type="entry name" value="TWO-COMPONENT HISTIDINE PROTEIN KINASE"/>
    <property type="match status" value="1"/>
</dbReference>
<feature type="compositionally biased region" description="Basic and acidic residues" evidence="6">
    <location>
        <begin position="182"/>
        <end position="201"/>
    </location>
</feature>
<feature type="region of interest" description="Disordered" evidence="6">
    <location>
        <begin position="1"/>
        <end position="95"/>
    </location>
</feature>
<dbReference type="Gene3D" id="3.30.565.10">
    <property type="entry name" value="Histidine kinase-like ATPase, C-terminal domain"/>
    <property type="match status" value="1"/>
</dbReference>
<keyword evidence="7" id="KW-1133">Transmembrane helix</keyword>
<dbReference type="GO" id="GO:0000155">
    <property type="term" value="F:phosphorelay sensor kinase activity"/>
    <property type="evidence" value="ECO:0007669"/>
    <property type="project" value="TreeGrafter"/>
</dbReference>
<sequence>MNGGDSGWSRDEVSSQSQPQSRNESGPLDDAQSISQSIGLTSGISIRREGQGPTRRKGAEPPERRNGADSAKEDRADRPPWPVWAWSRTSRRNKATSAFTEELCLDQGVLDEANISGLPRTCHAQRGVQRGWGNRTEEPIASGRHGTEKTGKGHEGCEGQAREKDKGQEAGGSGGWAAWAGWERRGDGAGGFGKERFKDQRCGPGTEQGAYSVDQPFRYPSRLLTEPESQPCAAPGDVPNHPANHADSGHPRAASPHALPDEGHPANTIDTPPSPSSIASHFTSSSSCSPASDMPGGRQSPPADPPERVSHVAVDSDFFAPPPPAYSTQPPLPPLASTTTTSSSFDTKGTAATTSSLRLDSKLSSISEIEKGVYQSLSKHDWIDNEQNSTTNSSEHSIRSIIHKNVLNPILTFLSPKFKDKEIERKFRREDICGGSAGFYGVADGEESICGHKESTVAFMLFGVIFGVPTLAVIGLHQNRILHIVCAAVWMILSAALLLRNPSTPPLFIRNIVIMLIYHTLLASIDHLRERTDRQLFSSQNQIRMQNIAMREAQAMEQKAQATKKSFVSYIFHEVRVPLNTALLALQNLDGEDVFRDLDKDQAIMVLNDVLSHSRMEQGTLVQAKEPFDFHKSMHIVGLSYRSQSELSGVRFELELDPMIDMVAPAFIGDEMRLRQITSNLVSNALKFTETGGTVRLVTKLIFPPLARTSNGDSAKDGGSYDLVMSDGLHQLRRSFDVSTTTTSRPQVLPRSASSPETSTGNSDKVVVRVEVHDTGVGINAAELVDNNLFSPYVQTEIGRRQGGKGSGLGLALVMQIIKLSKGRLGVDSEIGKGSCFWFEMPYTIPSAGDELPQESRHILLTKPSFLHVMGSPPTAKDGLPKRRDSVASADDYLDSSGEPGSGFRRATFNHPTSMEEITSHSASRHTRAQSSGSFFDNMHGSQLPAIPSSPCGTASPVDPLDAAGEDLKRMSQVPSKDVIDSCPPVSIETRRSLSVSSIPSLPTHKAPHSHHATDMPTDNSNSPPTLSPESPPVMSRNSSDETDILTPEMSPKLHLADLYQPLTNPLSSMSEQSPTTETVPSTSRHRMDQRRRSSGRSLSALVVDDDSLTRRLMSRMLSRLGHMVTTVDNGKKAVDLILENAADNPFDIVFLDNQMLIMTGVEAVAALRQVGNDTYVVGCTGNALREDQDEYLSSGANAIIAKPVHQAAIIEHLAEAKRRSDAKNARNEH</sequence>
<feature type="compositionally biased region" description="Pro residues" evidence="6">
    <location>
        <begin position="320"/>
        <end position="334"/>
    </location>
</feature>
<feature type="compositionally biased region" description="Polar residues" evidence="6">
    <location>
        <begin position="14"/>
        <end position="24"/>
    </location>
</feature>
<keyword evidence="3" id="KW-0808">Transferase</keyword>
<dbReference type="KEGG" id="tasa:A1Q1_06562"/>
<organism evidence="10 11">
    <name type="scientific">Trichosporon asahii var. asahii (strain ATCC 90039 / CBS 2479 / JCM 2466 / KCTC 7840 / NBRC 103889/ NCYC 2677 / UAMH 7654)</name>
    <name type="common">Yeast</name>
    <dbReference type="NCBI Taxonomy" id="1186058"/>
    <lineage>
        <taxon>Eukaryota</taxon>
        <taxon>Fungi</taxon>
        <taxon>Dikarya</taxon>
        <taxon>Basidiomycota</taxon>
        <taxon>Agaricomycotina</taxon>
        <taxon>Tremellomycetes</taxon>
        <taxon>Trichosporonales</taxon>
        <taxon>Trichosporonaceae</taxon>
        <taxon>Trichosporon</taxon>
    </lineage>
</organism>
<dbReference type="RefSeq" id="XP_014177151.1">
    <property type="nucleotide sequence ID" value="XM_014321676.1"/>
</dbReference>
<dbReference type="SMART" id="SM00448">
    <property type="entry name" value="REC"/>
    <property type="match status" value="1"/>
</dbReference>
<dbReference type="PRINTS" id="PR00344">
    <property type="entry name" value="BCTRLSENSOR"/>
</dbReference>
<dbReference type="GeneID" id="25990074"/>
<dbReference type="InterPro" id="IPR036890">
    <property type="entry name" value="HATPase_C_sf"/>
</dbReference>
<proteinExistence type="predicted"/>
<evidence type="ECO:0000259" key="8">
    <source>
        <dbReference type="PROSITE" id="PS50109"/>
    </source>
</evidence>
<feature type="transmembrane region" description="Helical" evidence="7">
    <location>
        <begin position="457"/>
        <end position="474"/>
    </location>
</feature>
<feature type="compositionally biased region" description="Low complexity" evidence="6">
    <location>
        <begin position="335"/>
        <end position="344"/>
    </location>
</feature>
<feature type="modified residue" description="4-aspartylphosphate" evidence="5">
    <location>
        <position position="1153"/>
    </location>
</feature>
<keyword evidence="5" id="KW-0597">Phosphoprotein</keyword>
<dbReference type="OrthoDB" id="60033at2759"/>
<keyword evidence="7" id="KW-0472">Membrane</keyword>
<feature type="compositionally biased region" description="Polar residues" evidence="6">
    <location>
        <begin position="345"/>
        <end position="357"/>
    </location>
</feature>
<evidence type="ECO:0000313" key="10">
    <source>
        <dbReference type="EMBL" id="EJT45070.1"/>
    </source>
</evidence>
<dbReference type="CDD" id="cd17546">
    <property type="entry name" value="REC_hyHK_CKI1_RcsC-like"/>
    <property type="match status" value="1"/>
</dbReference>
<dbReference type="PANTHER" id="PTHR43047:SF66">
    <property type="entry name" value="HISKA"/>
    <property type="match status" value="1"/>
</dbReference>
<name>J4U576_TRIAS</name>
<dbReference type="InterPro" id="IPR005467">
    <property type="entry name" value="His_kinase_dom"/>
</dbReference>
<dbReference type="GO" id="GO:0005886">
    <property type="term" value="C:plasma membrane"/>
    <property type="evidence" value="ECO:0007669"/>
    <property type="project" value="TreeGrafter"/>
</dbReference>
<feature type="domain" description="Response regulatory" evidence="9">
    <location>
        <begin position="1100"/>
        <end position="1218"/>
    </location>
</feature>
<dbReference type="PROSITE" id="PS50109">
    <property type="entry name" value="HIS_KIN"/>
    <property type="match status" value="1"/>
</dbReference>
<feature type="compositionally biased region" description="Basic and acidic residues" evidence="6">
    <location>
        <begin position="145"/>
        <end position="168"/>
    </location>
</feature>
<dbReference type="EC" id="2.7.13.3" evidence="2"/>
<feature type="compositionally biased region" description="Low complexity" evidence="6">
    <location>
        <begin position="276"/>
        <end position="292"/>
    </location>
</feature>
<dbReference type="HOGENOM" id="CLU_267774_0_0_1"/>
<dbReference type="PROSITE" id="PS50110">
    <property type="entry name" value="RESPONSE_REGULATORY"/>
    <property type="match status" value="1"/>
</dbReference>
<dbReference type="EMBL" id="ALBS01000337">
    <property type="protein sequence ID" value="EJT45070.1"/>
    <property type="molecule type" value="Genomic_DNA"/>
</dbReference>
<evidence type="ECO:0000256" key="5">
    <source>
        <dbReference type="PROSITE-ProRule" id="PRU00169"/>
    </source>
</evidence>
<accession>J4U576</accession>
<dbReference type="Pfam" id="PF02518">
    <property type="entry name" value="HATPase_c"/>
    <property type="match status" value="1"/>
</dbReference>
<keyword evidence="4" id="KW-0418">Kinase</keyword>
<gene>
    <name evidence="10" type="ORF">A1Q1_06562</name>
</gene>
<feature type="region of interest" description="Disordered" evidence="6">
    <location>
        <begin position="991"/>
        <end position="1046"/>
    </location>
</feature>
<dbReference type="InterPro" id="IPR003594">
    <property type="entry name" value="HATPase_dom"/>
</dbReference>
<feature type="compositionally biased region" description="Basic residues" evidence="6">
    <location>
        <begin position="1084"/>
        <end position="1095"/>
    </location>
</feature>
<dbReference type="Proteomes" id="UP000002748">
    <property type="component" value="Unassembled WGS sequence"/>
</dbReference>